<organism evidence="3 4">
    <name type="scientific">Sediminicola arcticus</name>
    <dbReference type="NCBI Taxonomy" id="1574308"/>
    <lineage>
        <taxon>Bacteria</taxon>
        <taxon>Pseudomonadati</taxon>
        <taxon>Bacteroidota</taxon>
        <taxon>Flavobacteriia</taxon>
        <taxon>Flavobacteriales</taxon>
        <taxon>Flavobacteriaceae</taxon>
        <taxon>Sediminicola</taxon>
    </lineage>
</organism>
<dbReference type="InterPro" id="IPR004839">
    <property type="entry name" value="Aminotransferase_I/II_large"/>
</dbReference>
<dbReference type="PANTHER" id="PTHR43510">
    <property type="entry name" value="AMINOTRANSFERASE FUNCTION, HYPOTHETICAL (EUROFUNG)"/>
    <property type="match status" value="1"/>
</dbReference>
<evidence type="ECO:0000313" key="4">
    <source>
        <dbReference type="Proteomes" id="UP001549799"/>
    </source>
</evidence>
<dbReference type="InterPro" id="IPR015424">
    <property type="entry name" value="PyrdxlP-dep_Trfase"/>
</dbReference>
<dbReference type="Pfam" id="PF00155">
    <property type="entry name" value="Aminotran_1_2"/>
    <property type="match status" value="1"/>
</dbReference>
<accession>A0ABV2SR58</accession>
<dbReference type="RefSeq" id="WP_354614014.1">
    <property type="nucleotide sequence ID" value="NZ_JBEXAE010000001.1"/>
</dbReference>
<dbReference type="InterPro" id="IPR015422">
    <property type="entry name" value="PyrdxlP-dep_Trfase_small"/>
</dbReference>
<dbReference type="InterPro" id="IPR015421">
    <property type="entry name" value="PyrdxlP-dep_Trfase_major"/>
</dbReference>
<keyword evidence="1" id="KW-0808">Transferase</keyword>
<dbReference type="PANTHER" id="PTHR43510:SF1">
    <property type="entry name" value="AMINOTRANSFERASE FUNCTION, HYPOTHETICAL (EUROFUNG)"/>
    <property type="match status" value="1"/>
</dbReference>
<evidence type="ECO:0000259" key="2">
    <source>
        <dbReference type="Pfam" id="PF00155"/>
    </source>
</evidence>
<dbReference type="GO" id="GO:0008483">
    <property type="term" value="F:transaminase activity"/>
    <property type="evidence" value="ECO:0007669"/>
    <property type="project" value="UniProtKB-KW"/>
</dbReference>
<proteinExistence type="inferred from homology"/>
<sequence>MKINDFKLERYFGKHEFTAKYMLSSSDCDGYEMKYVLDQATKQELDLWEGITLGYSESEGNSILREAILQHYTIKSLENVIVATPGELNFISMNVLLGASDHVITVSPCYQSLYEVVKSLNCELSYWQPNPENWEFDTDDLEKLIQKNTKLIILNFPHNPTGSYISPAQLNEMIALARKHDIYIFSDEMYRKLIISDVPELPPICDLYEKGISLWGTSKSFGLAGLRIGWLVSQDTNFLQKVIAFKDYLSICNSTPSEILSIIALNHMDKFLLPNIEKIKRNMSVFTKFVAEHDIISSFIPPKAGSISFVKLNIKTSSLDFSNQLVEATGIMTVPAEMFEYPGKYIRVGFGRKNLPEVLDVFGAYLKTKRDSLIM</sequence>
<dbReference type="Gene3D" id="3.40.640.10">
    <property type="entry name" value="Type I PLP-dependent aspartate aminotransferase-like (Major domain)"/>
    <property type="match status" value="1"/>
</dbReference>
<dbReference type="Gene3D" id="3.90.1150.10">
    <property type="entry name" value="Aspartate Aminotransferase, domain 1"/>
    <property type="match status" value="1"/>
</dbReference>
<comment type="caution">
    <text evidence="3">The sequence shown here is derived from an EMBL/GenBank/DDBJ whole genome shotgun (WGS) entry which is preliminary data.</text>
</comment>
<comment type="similarity">
    <text evidence="1">Belongs to the class-I pyridoxal-phosphate-dependent aminotransferase family.</text>
</comment>
<dbReference type="InterPro" id="IPR004838">
    <property type="entry name" value="NHTrfase_class1_PyrdxlP-BS"/>
</dbReference>
<gene>
    <name evidence="3" type="ORF">ABXZ36_03165</name>
</gene>
<feature type="domain" description="Aminotransferase class I/classII large" evidence="2">
    <location>
        <begin position="22"/>
        <end position="350"/>
    </location>
</feature>
<dbReference type="CDD" id="cd00609">
    <property type="entry name" value="AAT_like"/>
    <property type="match status" value="1"/>
</dbReference>
<dbReference type="Proteomes" id="UP001549799">
    <property type="component" value="Unassembled WGS sequence"/>
</dbReference>
<comment type="cofactor">
    <cofactor evidence="1">
        <name>pyridoxal 5'-phosphate</name>
        <dbReference type="ChEBI" id="CHEBI:597326"/>
    </cofactor>
</comment>
<dbReference type="SUPFAM" id="SSF53383">
    <property type="entry name" value="PLP-dependent transferases"/>
    <property type="match status" value="1"/>
</dbReference>
<dbReference type="EMBL" id="JBEXAE010000001">
    <property type="protein sequence ID" value="MET6989644.1"/>
    <property type="molecule type" value="Genomic_DNA"/>
</dbReference>
<keyword evidence="4" id="KW-1185">Reference proteome</keyword>
<keyword evidence="1 3" id="KW-0032">Aminotransferase</keyword>
<evidence type="ECO:0000256" key="1">
    <source>
        <dbReference type="RuleBase" id="RU000481"/>
    </source>
</evidence>
<dbReference type="EC" id="2.6.1.-" evidence="1"/>
<evidence type="ECO:0000313" key="3">
    <source>
        <dbReference type="EMBL" id="MET6989644.1"/>
    </source>
</evidence>
<name>A0ABV2SR58_9FLAO</name>
<dbReference type="PROSITE" id="PS00105">
    <property type="entry name" value="AA_TRANSFER_CLASS_1"/>
    <property type="match status" value="1"/>
</dbReference>
<reference evidence="3 4" key="1">
    <citation type="submission" date="2024-07" db="EMBL/GenBank/DDBJ databases">
        <title>The genome sequence of type strain Sediminicola arcticus GDMCC 1.2805.</title>
        <authorList>
            <person name="Liu Y."/>
        </authorList>
    </citation>
    <scope>NUCLEOTIDE SEQUENCE [LARGE SCALE GENOMIC DNA]</scope>
    <source>
        <strain evidence="3 4">GDMCC 1.2805</strain>
    </source>
</reference>
<protein>
    <recommendedName>
        <fullName evidence="1">Aminotransferase</fullName>
        <ecNumber evidence="1">2.6.1.-</ecNumber>
    </recommendedName>
</protein>